<dbReference type="InterPro" id="IPR002081">
    <property type="entry name" value="Cryptochrome/DNA_photolyase_1"/>
</dbReference>
<feature type="non-terminal residue" evidence="7">
    <location>
        <position position="1"/>
    </location>
</feature>
<keyword evidence="8" id="KW-1185">Reference proteome</keyword>
<feature type="non-terminal residue" evidence="7">
    <location>
        <position position="632"/>
    </location>
</feature>
<dbReference type="GO" id="GO:0043153">
    <property type="term" value="P:entrainment of circadian clock by photoperiod"/>
    <property type="evidence" value="ECO:0007669"/>
    <property type="project" value="TreeGrafter"/>
</dbReference>
<dbReference type="PROSITE" id="PS51645">
    <property type="entry name" value="PHR_CRY_ALPHA_BETA"/>
    <property type="match status" value="1"/>
</dbReference>
<evidence type="ECO:0000259" key="6">
    <source>
        <dbReference type="PROSITE" id="PS51645"/>
    </source>
</evidence>
<feature type="region of interest" description="Disordered" evidence="5">
    <location>
        <begin position="392"/>
        <end position="412"/>
    </location>
</feature>
<evidence type="ECO:0000256" key="5">
    <source>
        <dbReference type="SAM" id="MobiDB-lite"/>
    </source>
</evidence>
<dbReference type="Pfam" id="PF03441">
    <property type="entry name" value="FAD_binding_7"/>
    <property type="match status" value="1"/>
</dbReference>
<comment type="similarity">
    <text evidence="1">Belongs to the DNA photolyase class-1 family.</text>
</comment>
<dbReference type="GO" id="GO:0003677">
    <property type="term" value="F:DNA binding"/>
    <property type="evidence" value="ECO:0007669"/>
    <property type="project" value="TreeGrafter"/>
</dbReference>
<gene>
    <name evidence="7" type="ORF">BDY21DRAFT_261857</name>
</gene>
<protein>
    <submittedName>
        <fullName evidence="7">FAD binding domain of DNA photolyase-domain-containing protein</fullName>
    </submittedName>
</protein>
<dbReference type="InterPro" id="IPR036155">
    <property type="entry name" value="Crypto/Photolyase_N_sf"/>
</dbReference>
<dbReference type="Gene3D" id="1.25.40.80">
    <property type="match status" value="1"/>
</dbReference>
<dbReference type="GO" id="GO:0005737">
    <property type="term" value="C:cytoplasm"/>
    <property type="evidence" value="ECO:0007669"/>
    <property type="project" value="TreeGrafter"/>
</dbReference>
<sequence length="632" mass="69131">RPRVLYWFRTDLRLHDSPALHAALELDPECFCPVFTWDPHYVYRTRAGPNRWQFLIDSLTHLSHALTALHPSQTLLVLRGPPLALLAALLAAHRITHLAFEPDPDPRAAARDARVRALAQARGVALVNGDRPGRTLWDPAALVAANAGRPTTSLAQLRRAAAALAAAAEPPRPLARPERLPPPPPERPSPADLERADPDVAAGRAPDEGLGADVNAALRARPERSYAGGAAGPRADFAVPALEELGFAAGAATTPLRGGEGEALARLGAVAGDAAFAARFAKPATAPTALGFGPEENGTTGLSPYLHFGCLGVREFWWRVQGVVEEYEGRGKREGGGAAKATRPPESLAGQLLFREMYFAAQAALGERFGRTVGNDIVRFVPWHLPSKLAGPNGDGSGLAPADAPGPDDDADAYRVDSPQAHAWFRRWRAGTTGFPWIDALMRQLRRDGWVHHLGRHALACFLTRGGCYVDWERGARVFEELLLDHEPACNAGNWMWLSCTAFESRFFRCYSPVAFPKRWDREGRFVKRWVPELGGFPERFVYEPWNAPAEVQRKAGCAIRGDGLSPVEDDAGDGLQSYPEPMFDFAERRDVCIRAMKKAYRVGLFGNDERVLDGSWRRLFDDEAEGPTEGE</sequence>
<dbReference type="GO" id="GO:0005634">
    <property type="term" value="C:nucleus"/>
    <property type="evidence" value="ECO:0007669"/>
    <property type="project" value="TreeGrafter"/>
</dbReference>
<proteinExistence type="inferred from homology"/>
<dbReference type="GO" id="GO:0003904">
    <property type="term" value="F:deoxyribodipyrimidine photo-lyase activity"/>
    <property type="evidence" value="ECO:0007669"/>
    <property type="project" value="TreeGrafter"/>
</dbReference>
<comment type="cofactor">
    <cofactor evidence="4">
        <name>FAD</name>
        <dbReference type="ChEBI" id="CHEBI:57692"/>
    </cofactor>
    <text evidence="4">Binds 1 FAD per subunit.</text>
</comment>
<dbReference type="InterPro" id="IPR036134">
    <property type="entry name" value="Crypto/Photolyase_FAD-like_sf"/>
</dbReference>
<dbReference type="InterPro" id="IPR014729">
    <property type="entry name" value="Rossmann-like_a/b/a_fold"/>
</dbReference>
<accession>A0A6A6NWX7</accession>
<organism evidence="7 8">
    <name type="scientific">Lineolata rhizophorae</name>
    <dbReference type="NCBI Taxonomy" id="578093"/>
    <lineage>
        <taxon>Eukaryota</taxon>
        <taxon>Fungi</taxon>
        <taxon>Dikarya</taxon>
        <taxon>Ascomycota</taxon>
        <taxon>Pezizomycotina</taxon>
        <taxon>Dothideomycetes</taxon>
        <taxon>Dothideomycetes incertae sedis</taxon>
        <taxon>Lineolatales</taxon>
        <taxon>Lineolataceae</taxon>
        <taxon>Lineolata</taxon>
    </lineage>
</organism>
<dbReference type="SUPFAM" id="SSF52425">
    <property type="entry name" value="Cryptochrome/photolyase, N-terminal domain"/>
    <property type="match status" value="1"/>
</dbReference>
<dbReference type="PANTHER" id="PTHR11455:SF9">
    <property type="entry name" value="CRYPTOCHROME CIRCADIAN CLOCK 5 ISOFORM X1"/>
    <property type="match status" value="1"/>
</dbReference>
<reference evidence="7" key="1">
    <citation type="journal article" date="2020" name="Stud. Mycol.">
        <title>101 Dothideomycetes genomes: a test case for predicting lifestyles and emergence of pathogens.</title>
        <authorList>
            <person name="Haridas S."/>
            <person name="Albert R."/>
            <person name="Binder M."/>
            <person name="Bloem J."/>
            <person name="Labutti K."/>
            <person name="Salamov A."/>
            <person name="Andreopoulos B."/>
            <person name="Baker S."/>
            <person name="Barry K."/>
            <person name="Bills G."/>
            <person name="Bluhm B."/>
            <person name="Cannon C."/>
            <person name="Castanera R."/>
            <person name="Culley D."/>
            <person name="Daum C."/>
            <person name="Ezra D."/>
            <person name="Gonzalez J."/>
            <person name="Henrissat B."/>
            <person name="Kuo A."/>
            <person name="Liang C."/>
            <person name="Lipzen A."/>
            <person name="Lutzoni F."/>
            <person name="Magnuson J."/>
            <person name="Mondo S."/>
            <person name="Nolan M."/>
            <person name="Ohm R."/>
            <person name="Pangilinan J."/>
            <person name="Park H.-J."/>
            <person name="Ramirez L."/>
            <person name="Alfaro M."/>
            <person name="Sun H."/>
            <person name="Tritt A."/>
            <person name="Yoshinaga Y."/>
            <person name="Zwiers L.-H."/>
            <person name="Turgeon B."/>
            <person name="Goodwin S."/>
            <person name="Spatafora J."/>
            <person name="Crous P."/>
            <person name="Grigoriev I."/>
        </authorList>
    </citation>
    <scope>NUCLEOTIDE SEQUENCE</scope>
    <source>
        <strain evidence="7">ATCC 16933</strain>
    </source>
</reference>
<name>A0A6A6NWX7_9PEZI</name>
<dbReference type="Gene3D" id="3.40.50.620">
    <property type="entry name" value="HUPs"/>
    <property type="match status" value="1"/>
</dbReference>
<feature type="domain" description="Photolyase/cryptochrome alpha/beta" evidence="6">
    <location>
        <begin position="2"/>
        <end position="134"/>
    </location>
</feature>
<evidence type="ECO:0000256" key="2">
    <source>
        <dbReference type="ARBA" id="ARBA00022630"/>
    </source>
</evidence>
<evidence type="ECO:0000313" key="8">
    <source>
        <dbReference type="Proteomes" id="UP000799766"/>
    </source>
</evidence>
<dbReference type="PANTHER" id="PTHR11455">
    <property type="entry name" value="CRYPTOCHROME"/>
    <property type="match status" value="1"/>
</dbReference>
<dbReference type="GO" id="GO:0071949">
    <property type="term" value="F:FAD binding"/>
    <property type="evidence" value="ECO:0007669"/>
    <property type="project" value="TreeGrafter"/>
</dbReference>
<keyword evidence="3 4" id="KW-0274">FAD</keyword>
<evidence type="ECO:0000313" key="7">
    <source>
        <dbReference type="EMBL" id="KAF2455763.1"/>
    </source>
</evidence>
<evidence type="ECO:0000256" key="3">
    <source>
        <dbReference type="ARBA" id="ARBA00022827"/>
    </source>
</evidence>
<evidence type="ECO:0000256" key="4">
    <source>
        <dbReference type="PIRSR" id="PIRSR602081-1"/>
    </source>
</evidence>
<keyword evidence="7" id="KW-0456">Lyase</keyword>
<feature type="binding site" evidence="4">
    <location>
        <begin position="299"/>
        <end position="303"/>
    </location>
    <ligand>
        <name>FAD</name>
        <dbReference type="ChEBI" id="CHEBI:57692"/>
    </ligand>
</feature>
<dbReference type="GO" id="GO:0032922">
    <property type="term" value="P:circadian regulation of gene expression"/>
    <property type="evidence" value="ECO:0007669"/>
    <property type="project" value="TreeGrafter"/>
</dbReference>
<feature type="compositionally biased region" description="Pro residues" evidence="5">
    <location>
        <begin position="170"/>
        <end position="188"/>
    </location>
</feature>
<feature type="region of interest" description="Disordered" evidence="5">
    <location>
        <begin position="165"/>
        <end position="213"/>
    </location>
</feature>
<dbReference type="InterPro" id="IPR005101">
    <property type="entry name" value="Cryptochr/Photolyase_FAD-bd"/>
</dbReference>
<dbReference type="EMBL" id="MU001685">
    <property type="protein sequence ID" value="KAF2455763.1"/>
    <property type="molecule type" value="Genomic_DNA"/>
</dbReference>
<evidence type="ECO:0000256" key="1">
    <source>
        <dbReference type="ARBA" id="ARBA00005862"/>
    </source>
</evidence>
<dbReference type="AlphaFoldDB" id="A0A6A6NWX7"/>
<dbReference type="InterPro" id="IPR006050">
    <property type="entry name" value="DNA_photolyase_N"/>
</dbReference>
<dbReference type="SUPFAM" id="SSF48173">
    <property type="entry name" value="Cryptochrome/photolyase FAD-binding domain"/>
    <property type="match status" value="1"/>
</dbReference>
<dbReference type="Pfam" id="PF00875">
    <property type="entry name" value="DNA_photolyase"/>
    <property type="match status" value="1"/>
</dbReference>
<dbReference type="Gene3D" id="1.10.579.10">
    <property type="entry name" value="DNA Cyclobutane Dipyrimidine Photolyase, subunit A, domain 3"/>
    <property type="match status" value="1"/>
</dbReference>
<keyword evidence="2 4" id="KW-0285">Flavoprotein</keyword>
<dbReference type="OrthoDB" id="435881at2759"/>
<dbReference type="Proteomes" id="UP000799766">
    <property type="component" value="Unassembled WGS sequence"/>
</dbReference>